<comment type="caution">
    <text evidence="1">The sequence shown here is derived from an EMBL/GenBank/DDBJ whole genome shotgun (WGS) entry which is preliminary data.</text>
</comment>
<dbReference type="Proteomes" id="UP000886501">
    <property type="component" value="Unassembled WGS sequence"/>
</dbReference>
<gene>
    <name evidence="1" type="ORF">BDM02DRAFT_3108583</name>
</gene>
<proteinExistence type="predicted"/>
<keyword evidence="2" id="KW-1185">Reference proteome</keyword>
<reference evidence="1" key="1">
    <citation type="submission" date="2019-10" db="EMBL/GenBank/DDBJ databases">
        <authorList>
            <consortium name="DOE Joint Genome Institute"/>
            <person name="Kuo A."/>
            <person name="Miyauchi S."/>
            <person name="Kiss E."/>
            <person name="Drula E."/>
            <person name="Kohler A."/>
            <person name="Sanchez-Garcia M."/>
            <person name="Andreopoulos B."/>
            <person name="Barry K.W."/>
            <person name="Bonito G."/>
            <person name="Buee M."/>
            <person name="Carver A."/>
            <person name="Chen C."/>
            <person name="Cichocki N."/>
            <person name="Clum A."/>
            <person name="Culley D."/>
            <person name="Crous P.W."/>
            <person name="Fauchery L."/>
            <person name="Girlanda M."/>
            <person name="Hayes R."/>
            <person name="Keri Z."/>
            <person name="Labutti K."/>
            <person name="Lipzen A."/>
            <person name="Lombard V."/>
            <person name="Magnuson J."/>
            <person name="Maillard F."/>
            <person name="Morin E."/>
            <person name="Murat C."/>
            <person name="Nolan M."/>
            <person name="Ohm R."/>
            <person name="Pangilinan J."/>
            <person name="Pereira M."/>
            <person name="Perotto S."/>
            <person name="Peter M."/>
            <person name="Riley R."/>
            <person name="Sitrit Y."/>
            <person name="Stielow B."/>
            <person name="Szollosi G."/>
            <person name="Zifcakova L."/>
            <person name="Stursova M."/>
            <person name="Spatafora J.W."/>
            <person name="Tedersoo L."/>
            <person name="Vaario L.-M."/>
            <person name="Yamada A."/>
            <person name="Yan M."/>
            <person name="Wang P."/>
            <person name="Xu J."/>
            <person name="Bruns T."/>
            <person name="Baldrian P."/>
            <person name="Vilgalys R."/>
            <person name="Henrissat B."/>
            <person name="Grigoriev I.V."/>
            <person name="Hibbett D."/>
            <person name="Nagy L.G."/>
            <person name="Martin F.M."/>
        </authorList>
    </citation>
    <scope>NUCLEOTIDE SEQUENCE</scope>
    <source>
        <strain evidence="1">P2</strain>
    </source>
</reference>
<dbReference type="EMBL" id="MU117966">
    <property type="protein sequence ID" value="KAF9652929.1"/>
    <property type="molecule type" value="Genomic_DNA"/>
</dbReference>
<sequence>MEESPSSTSSQDPLPTWTSTTSERFPSTTGSSDHLSTGTGLHPSTSPWPNPSSPPNYQNQFPTFPSLIGSSLSASPSSSSEPSIAPFAKKPAKSLNVTAIAIGVTGAALLLTVCAVILFYLRRRKQKKKVPPSAEFMDFAATRQPPTYHEMDSPASSTFTPRDGMSFVSLAKGQ</sequence>
<evidence type="ECO:0000313" key="2">
    <source>
        <dbReference type="Proteomes" id="UP000886501"/>
    </source>
</evidence>
<organism evidence="1 2">
    <name type="scientific">Thelephora ganbajun</name>
    <name type="common">Ganba fungus</name>
    <dbReference type="NCBI Taxonomy" id="370292"/>
    <lineage>
        <taxon>Eukaryota</taxon>
        <taxon>Fungi</taxon>
        <taxon>Dikarya</taxon>
        <taxon>Basidiomycota</taxon>
        <taxon>Agaricomycotina</taxon>
        <taxon>Agaricomycetes</taxon>
        <taxon>Thelephorales</taxon>
        <taxon>Thelephoraceae</taxon>
        <taxon>Thelephora</taxon>
    </lineage>
</organism>
<evidence type="ECO:0000313" key="1">
    <source>
        <dbReference type="EMBL" id="KAF9652929.1"/>
    </source>
</evidence>
<name>A0ACB6ZU07_THEGA</name>
<protein>
    <submittedName>
        <fullName evidence="1">Uncharacterized protein</fullName>
    </submittedName>
</protein>
<reference evidence="1" key="2">
    <citation type="journal article" date="2020" name="Nat. Commun.">
        <title>Large-scale genome sequencing of mycorrhizal fungi provides insights into the early evolution of symbiotic traits.</title>
        <authorList>
            <person name="Miyauchi S."/>
            <person name="Kiss E."/>
            <person name="Kuo A."/>
            <person name="Drula E."/>
            <person name="Kohler A."/>
            <person name="Sanchez-Garcia M."/>
            <person name="Morin E."/>
            <person name="Andreopoulos B."/>
            <person name="Barry K.W."/>
            <person name="Bonito G."/>
            <person name="Buee M."/>
            <person name="Carver A."/>
            <person name="Chen C."/>
            <person name="Cichocki N."/>
            <person name="Clum A."/>
            <person name="Culley D."/>
            <person name="Crous P.W."/>
            <person name="Fauchery L."/>
            <person name="Girlanda M."/>
            <person name="Hayes R.D."/>
            <person name="Keri Z."/>
            <person name="LaButti K."/>
            <person name="Lipzen A."/>
            <person name="Lombard V."/>
            <person name="Magnuson J."/>
            <person name="Maillard F."/>
            <person name="Murat C."/>
            <person name="Nolan M."/>
            <person name="Ohm R.A."/>
            <person name="Pangilinan J."/>
            <person name="Pereira M.F."/>
            <person name="Perotto S."/>
            <person name="Peter M."/>
            <person name="Pfister S."/>
            <person name="Riley R."/>
            <person name="Sitrit Y."/>
            <person name="Stielow J.B."/>
            <person name="Szollosi G."/>
            <person name="Zifcakova L."/>
            <person name="Stursova M."/>
            <person name="Spatafora J.W."/>
            <person name="Tedersoo L."/>
            <person name="Vaario L.M."/>
            <person name="Yamada A."/>
            <person name="Yan M."/>
            <person name="Wang P."/>
            <person name="Xu J."/>
            <person name="Bruns T."/>
            <person name="Baldrian P."/>
            <person name="Vilgalys R."/>
            <person name="Dunand C."/>
            <person name="Henrissat B."/>
            <person name="Grigoriev I.V."/>
            <person name="Hibbett D."/>
            <person name="Nagy L.G."/>
            <person name="Martin F.M."/>
        </authorList>
    </citation>
    <scope>NUCLEOTIDE SEQUENCE</scope>
    <source>
        <strain evidence="1">P2</strain>
    </source>
</reference>
<accession>A0ACB6ZU07</accession>